<keyword evidence="8" id="KW-1185">Reference proteome</keyword>
<dbReference type="InterPro" id="IPR006127">
    <property type="entry name" value="ZnuA-like"/>
</dbReference>
<evidence type="ECO:0000256" key="1">
    <source>
        <dbReference type="ARBA" id="ARBA00004196"/>
    </source>
</evidence>
<dbReference type="InterPro" id="IPR047701">
    <property type="entry name" value="AztC-like"/>
</dbReference>
<keyword evidence="3" id="KW-0479">Metal-binding</keyword>
<dbReference type="PANTHER" id="PTHR42953:SF1">
    <property type="entry name" value="METAL-BINDING PROTEIN HI_0362-RELATED"/>
    <property type="match status" value="1"/>
</dbReference>
<sequence>MRARKVLVTLLAGALLTGGTACASPDTSRIVVTTNILGDVVTEIVGDQAEVSVLMKPDADPHSFAVSAREAHTMQTADLLVYNGLGLEEGVLRHVEAAEAEGVHSVEVGSRIEAMEYQDGDAAGLPDPHFWTDPARVATAVRLLTDEIVEHVHGVDARAVRERAEAYGGKVRELDADLARRFAAIAPERRVLVTNHHVFGYLADRYDFTVVGAIIPSGTTLASPSSSDLASLVTAIRAHRVPAIFVDTSQPARLAEVLASEAGISVKVSALYSESLSDTDGDAPSYLGMMRFNAEAIVGGLST</sequence>
<comment type="subcellular location">
    <subcellularLocation>
        <location evidence="1">Cell envelope</location>
    </subcellularLocation>
</comment>
<dbReference type="EMBL" id="FLRH01000003">
    <property type="protein sequence ID" value="SBT66150.1"/>
    <property type="molecule type" value="Genomic_DNA"/>
</dbReference>
<proteinExistence type="inferred from homology"/>
<dbReference type="PRINTS" id="PR00691">
    <property type="entry name" value="ADHESINB"/>
</dbReference>
<dbReference type="Pfam" id="PF01297">
    <property type="entry name" value="ZnuA"/>
    <property type="match status" value="1"/>
</dbReference>
<dbReference type="PANTHER" id="PTHR42953">
    <property type="entry name" value="HIGH-AFFINITY ZINC UPTAKE SYSTEM PROTEIN ZNUA-RELATED"/>
    <property type="match status" value="1"/>
</dbReference>
<dbReference type="NCBIfam" id="NF040870">
    <property type="entry name" value="AztC"/>
    <property type="match status" value="1"/>
</dbReference>
<dbReference type="GO" id="GO:0007155">
    <property type="term" value="P:cell adhesion"/>
    <property type="evidence" value="ECO:0007669"/>
    <property type="project" value="InterPro"/>
</dbReference>
<keyword evidence="2 5" id="KW-0813">Transport</keyword>
<evidence type="ECO:0000256" key="4">
    <source>
        <dbReference type="ARBA" id="ARBA00022729"/>
    </source>
</evidence>
<dbReference type="PRINTS" id="PR00690">
    <property type="entry name" value="ADHESNFAMILY"/>
</dbReference>
<evidence type="ECO:0000313" key="8">
    <source>
        <dbReference type="Proteomes" id="UP000199558"/>
    </source>
</evidence>
<dbReference type="AlphaFoldDB" id="A0A1A9B9F5"/>
<evidence type="ECO:0000256" key="6">
    <source>
        <dbReference type="SAM" id="SignalP"/>
    </source>
</evidence>
<accession>A0A1A9B9F5</accession>
<name>A0A1A9B9F5_9ACTN</name>
<evidence type="ECO:0000256" key="5">
    <source>
        <dbReference type="RuleBase" id="RU003512"/>
    </source>
</evidence>
<keyword evidence="4 6" id="KW-0732">Signal</keyword>
<dbReference type="GO" id="GO:0030313">
    <property type="term" value="C:cell envelope"/>
    <property type="evidence" value="ECO:0007669"/>
    <property type="project" value="UniProtKB-SubCell"/>
</dbReference>
<evidence type="ECO:0000256" key="2">
    <source>
        <dbReference type="ARBA" id="ARBA00022448"/>
    </source>
</evidence>
<dbReference type="GO" id="GO:0046872">
    <property type="term" value="F:metal ion binding"/>
    <property type="evidence" value="ECO:0007669"/>
    <property type="project" value="UniProtKB-KW"/>
</dbReference>
<dbReference type="STRING" id="946078.GA0070622_3167"/>
<evidence type="ECO:0000256" key="3">
    <source>
        <dbReference type="ARBA" id="ARBA00022723"/>
    </source>
</evidence>
<feature type="chain" id="PRO_5008383995" evidence="6">
    <location>
        <begin position="24"/>
        <end position="303"/>
    </location>
</feature>
<dbReference type="Proteomes" id="UP000199558">
    <property type="component" value="Unassembled WGS sequence"/>
</dbReference>
<dbReference type="InterPro" id="IPR050492">
    <property type="entry name" value="Bact_metal-bind_prot9"/>
</dbReference>
<dbReference type="OrthoDB" id="9810636at2"/>
<dbReference type="InterPro" id="IPR006128">
    <property type="entry name" value="Lipoprotein_PsaA-like"/>
</dbReference>
<dbReference type="PROSITE" id="PS51257">
    <property type="entry name" value="PROKAR_LIPOPROTEIN"/>
    <property type="match status" value="1"/>
</dbReference>
<reference evidence="8" key="1">
    <citation type="submission" date="2016-06" db="EMBL/GenBank/DDBJ databases">
        <authorList>
            <person name="Varghese N."/>
            <person name="Submissions Spin"/>
        </authorList>
    </citation>
    <scope>NUCLEOTIDE SEQUENCE [LARGE SCALE GENOMIC DNA]</scope>
    <source>
        <strain evidence="8">DSM 45794</strain>
    </source>
</reference>
<dbReference type="RefSeq" id="WP_091573979.1">
    <property type="nucleotide sequence ID" value="NZ_FLRH01000003.1"/>
</dbReference>
<dbReference type="Gene3D" id="3.40.50.1980">
    <property type="entry name" value="Nitrogenase molybdenum iron protein domain"/>
    <property type="match status" value="2"/>
</dbReference>
<comment type="similarity">
    <text evidence="5">Belongs to the bacterial solute-binding protein 9 family.</text>
</comment>
<dbReference type="InterPro" id="IPR006129">
    <property type="entry name" value="AdhesinB"/>
</dbReference>
<dbReference type="SUPFAM" id="SSF53807">
    <property type="entry name" value="Helical backbone' metal receptor"/>
    <property type="match status" value="1"/>
</dbReference>
<dbReference type="GO" id="GO:0030001">
    <property type="term" value="P:metal ion transport"/>
    <property type="evidence" value="ECO:0007669"/>
    <property type="project" value="InterPro"/>
</dbReference>
<evidence type="ECO:0000313" key="7">
    <source>
        <dbReference type="EMBL" id="SBT66150.1"/>
    </source>
</evidence>
<gene>
    <name evidence="7" type="ORF">GA0070622_3167</name>
</gene>
<organism evidence="7 8">
    <name type="scientific">Micromonospora sediminicola</name>
    <dbReference type="NCBI Taxonomy" id="946078"/>
    <lineage>
        <taxon>Bacteria</taxon>
        <taxon>Bacillati</taxon>
        <taxon>Actinomycetota</taxon>
        <taxon>Actinomycetes</taxon>
        <taxon>Micromonosporales</taxon>
        <taxon>Micromonosporaceae</taxon>
        <taxon>Micromonospora</taxon>
    </lineage>
</organism>
<protein>
    <submittedName>
        <fullName evidence="7">Zinc/manganese transport system substrate-binding protein</fullName>
    </submittedName>
</protein>
<feature type="signal peptide" evidence="6">
    <location>
        <begin position="1"/>
        <end position="23"/>
    </location>
</feature>